<keyword evidence="3" id="KW-1185">Reference proteome</keyword>
<accession>A0A7D5TBM6</accession>
<dbReference type="EMBL" id="CP058909">
    <property type="protein sequence ID" value="QLH82189.1"/>
    <property type="molecule type" value="Genomic_DNA"/>
</dbReference>
<reference evidence="2 3" key="1">
    <citation type="submission" date="2020-07" db="EMBL/GenBank/DDBJ databases">
        <title>Halosimplex litoreum sp. nov. and Halosimplex rubrum sp. nov., isolated from different salt environments.</title>
        <authorList>
            <person name="Cui H."/>
        </authorList>
    </citation>
    <scope>NUCLEOTIDE SEQUENCE [LARGE SCALE GENOMIC DNA]</scope>
    <source>
        <strain evidence="2 3">R2</strain>
    </source>
</reference>
<dbReference type="Proteomes" id="UP000509346">
    <property type="component" value="Chromosome"/>
</dbReference>
<feature type="region of interest" description="Disordered" evidence="1">
    <location>
        <begin position="1"/>
        <end position="31"/>
    </location>
</feature>
<feature type="compositionally biased region" description="Polar residues" evidence="1">
    <location>
        <begin position="1"/>
        <end position="29"/>
    </location>
</feature>
<dbReference type="OrthoDB" id="380395at2157"/>
<organism evidence="2 3">
    <name type="scientific">Halosimplex pelagicum</name>
    <dbReference type="NCBI Taxonomy" id="869886"/>
    <lineage>
        <taxon>Archaea</taxon>
        <taxon>Methanobacteriati</taxon>
        <taxon>Methanobacteriota</taxon>
        <taxon>Stenosarchaea group</taxon>
        <taxon>Halobacteria</taxon>
        <taxon>Halobacteriales</taxon>
        <taxon>Haloarculaceae</taxon>
        <taxon>Halosimplex</taxon>
    </lineage>
</organism>
<sequence>MSTTCTSPSAETDSTTSPAQEGPNSTNRNGILLAHPSSIGYAVELPPVEDNPQAAVDAIYANTPFVPHLRSADEPTTFASVDEFLQQHPEGKAMRPVLEQHFDYTG</sequence>
<dbReference type="KEGG" id="hpel:HZS54_11485"/>
<evidence type="ECO:0000313" key="3">
    <source>
        <dbReference type="Proteomes" id="UP000509346"/>
    </source>
</evidence>
<evidence type="ECO:0000256" key="1">
    <source>
        <dbReference type="SAM" id="MobiDB-lite"/>
    </source>
</evidence>
<proteinExistence type="predicted"/>
<dbReference type="RefSeq" id="WP_179922657.1">
    <property type="nucleotide sequence ID" value="NZ_CP058909.1"/>
</dbReference>
<evidence type="ECO:0000313" key="2">
    <source>
        <dbReference type="EMBL" id="QLH82189.1"/>
    </source>
</evidence>
<dbReference type="GeneID" id="56083220"/>
<dbReference type="AlphaFoldDB" id="A0A7D5TBM6"/>
<protein>
    <submittedName>
        <fullName evidence="2">Uncharacterized protein</fullName>
    </submittedName>
</protein>
<gene>
    <name evidence="2" type="ORF">HZS54_11485</name>
</gene>
<name>A0A7D5TBM6_9EURY</name>